<dbReference type="GO" id="GO:0016020">
    <property type="term" value="C:membrane"/>
    <property type="evidence" value="ECO:0007669"/>
    <property type="project" value="UniProtKB-SubCell"/>
</dbReference>
<feature type="transmembrane region" description="Helical" evidence="5">
    <location>
        <begin position="337"/>
        <end position="356"/>
    </location>
</feature>
<comment type="subcellular location">
    <subcellularLocation>
        <location evidence="1">Membrane</location>
        <topology evidence="1">Multi-pass membrane protein</topology>
    </subcellularLocation>
</comment>
<keyword evidence="4 5" id="KW-0472">Membrane</keyword>
<dbReference type="SUPFAM" id="SSF103473">
    <property type="entry name" value="MFS general substrate transporter"/>
    <property type="match status" value="1"/>
</dbReference>
<dbReference type="InterPro" id="IPR036259">
    <property type="entry name" value="MFS_trans_sf"/>
</dbReference>
<sequence>MSTTVTEEILPLPISSEGPQKAQDIELSSCNDQQIERLGAVPAEEPNQIDRNTLFKLLSCGFCFFFAGTNDGAIGPLVPYMLRTYHISTGSIAIIYASTFSGWLLAGLTNSHLRNYLPFGMILLFGSFVQLLAHVLRPWTPPFGLFAASFCLNALGMAYQDSHANTYVSSVKDAHRWLGFIHAMYALGCLVGPFVATAVATSGKGERWLFFYAVEAGLGVANLVGVVVTFWDTLGFNSTAQEEGREGERGEIGKNKEAVREIKETFKLPGLWMLSLFYFSFLGAGITAGGWIVEYLVTIRNGELSKVGYVPSGLWGGVFLGRLLLAEPTYRFGERRMLLLYCVLMLGLQLVFWLVPNIVANATAISVLGFFYGPLFATGISVASKLFPKRVQATALGFIFVLAQSGGAFFPALTGVIASRAGVQVMQPIVVALIVTAGVSWALVPKVPRRDE</sequence>
<keyword evidence="8" id="KW-1185">Reference proteome</keyword>
<evidence type="ECO:0000256" key="2">
    <source>
        <dbReference type="ARBA" id="ARBA00022692"/>
    </source>
</evidence>
<feature type="transmembrane region" description="Helical" evidence="5">
    <location>
        <begin position="142"/>
        <end position="159"/>
    </location>
</feature>
<dbReference type="PROSITE" id="PS50850">
    <property type="entry name" value="MFS"/>
    <property type="match status" value="1"/>
</dbReference>
<feature type="transmembrane region" description="Helical" evidence="5">
    <location>
        <begin position="270"/>
        <end position="293"/>
    </location>
</feature>
<dbReference type="Gene3D" id="1.20.1250.20">
    <property type="entry name" value="MFS general substrate transporter like domains"/>
    <property type="match status" value="2"/>
</dbReference>
<feature type="transmembrane region" description="Helical" evidence="5">
    <location>
        <begin position="209"/>
        <end position="231"/>
    </location>
</feature>
<evidence type="ECO:0000256" key="1">
    <source>
        <dbReference type="ARBA" id="ARBA00004141"/>
    </source>
</evidence>
<dbReference type="Pfam" id="PF07690">
    <property type="entry name" value="MFS_1"/>
    <property type="match status" value="1"/>
</dbReference>
<proteinExistence type="predicted"/>
<dbReference type="Proteomes" id="UP000799429">
    <property type="component" value="Unassembled WGS sequence"/>
</dbReference>
<dbReference type="InterPro" id="IPR011701">
    <property type="entry name" value="MFS"/>
</dbReference>
<evidence type="ECO:0000256" key="5">
    <source>
        <dbReference type="SAM" id="Phobius"/>
    </source>
</evidence>
<evidence type="ECO:0000256" key="3">
    <source>
        <dbReference type="ARBA" id="ARBA00022989"/>
    </source>
</evidence>
<dbReference type="FunFam" id="1.20.1250.20:FF:000286">
    <property type="entry name" value="MFS efflux transporter"/>
    <property type="match status" value="1"/>
</dbReference>
<accession>A0A9P4VQA5</accession>
<dbReference type="EMBL" id="MU006097">
    <property type="protein sequence ID" value="KAF2838125.1"/>
    <property type="molecule type" value="Genomic_DNA"/>
</dbReference>
<feature type="transmembrane region" description="Helical" evidence="5">
    <location>
        <begin position="84"/>
        <end position="105"/>
    </location>
</feature>
<gene>
    <name evidence="7" type="ORF">M501DRAFT_936466</name>
</gene>
<organism evidence="7 8">
    <name type="scientific">Patellaria atrata CBS 101060</name>
    <dbReference type="NCBI Taxonomy" id="1346257"/>
    <lineage>
        <taxon>Eukaryota</taxon>
        <taxon>Fungi</taxon>
        <taxon>Dikarya</taxon>
        <taxon>Ascomycota</taxon>
        <taxon>Pezizomycotina</taxon>
        <taxon>Dothideomycetes</taxon>
        <taxon>Dothideomycetes incertae sedis</taxon>
        <taxon>Patellariales</taxon>
        <taxon>Patellariaceae</taxon>
        <taxon>Patellaria</taxon>
    </lineage>
</organism>
<protein>
    <submittedName>
        <fullName evidence="7">MFS transporter</fullName>
    </submittedName>
</protein>
<keyword evidence="2 5" id="KW-0812">Transmembrane</keyword>
<dbReference type="PANTHER" id="PTHR23514:SF16">
    <property type="entry name" value="TRANSPORTER, PUTATIVE (AFU_ORTHOLOGUE AFUA_2G17270)-RELATED"/>
    <property type="match status" value="1"/>
</dbReference>
<dbReference type="PANTHER" id="PTHR23514">
    <property type="entry name" value="BYPASS OF STOP CODON PROTEIN 6"/>
    <property type="match status" value="1"/>
</dbReference>
<dbReference type="InterPro" id="IPR020846">
    <property type="entry name" value="MFS_dom"/>
</dbReference>
<feature type="transmembrane region" description="Helical" evidence="5">
    <location>
        <begin position="362"/>
        <end position="383"/>
    </location>
</feature>
<feature type="domain" description="Major facilitator superfamily (MFS) profile" evidence="6">
    <location>
        <begin position="56"/>
        <end position="448"/>
    </location>
</feature>
<name>A0A9P4VQA5_9PEZI</name>
<evidence type="ECO:0000313" key="7">
    <source>
        <dbReference type="EMBL" id="KAF2838125.1"/>
    </source>
</evidence>
<feature type="transmembrane region" description="Helical" evidence="5">
    <location>
        <begin position="57"/>
        <end position="78"/>
    </location>
</feature>
<feature type="transmembrane region" description="Helical" evidence="5">
    <location>
        <begin position="308"/>
        <end position="325"/>
    </location>
</feature>
<feature type="transmembrane region" description="Helical" evidence="5">
    <location>
        <begin position="425"/>
        <end position="444"/>
    </location>
</feature>
<dbReference type="OrthoDB" id="413079at2759"/>
<dbReference type="AlphaFoldDB" id="A0A9P4VQA5"/>
<evidence type="ECO:0000313" key="8">
    <source>
        <dbReference type="Proteomes" id="UP000799429"/>
    </source>
</evidence>
<comment type="caution">
    <text evidence="7">The sequence shown here is derived from an EMBL/GenBank/DDBJ whole genome shotgun (WGS) entry which is preliminary data.</text>
</comment>
<feature type="transmembrane region" description="Helical" evidence="5">
    <location>
        <begin position="395"/>
        <end position="419"/>
    </location>
</feature>
<dbReference type="InterPro" id="IPR051788">
    <property type="entry name" value="MFS_Transporter"/>
</dbReference>
<evidence type="ECO:0000259" key="6">
    <source>
        <dbReference type="PROSITE" id="PS50850"/>
    </source>
</evidence>
<dbReference type="GO" id="GO:0022857">
    <property type="term" value="F:transmembrane transporter activity"/>
    <property type="evidence" value="ECO:0007669"/>
    <property type="project" value="InterPro"/>
</dbReference>
<reference evidence="7" key="1">
    <citation type="journal article" date="2020" name="Stud. Mycol.">
        <title>101 Dothideomycetes genomes: a test case for predicting lifestyles and emergence of pathogens.</title>
        <authorList>
            <person name="Haridas S."/>
            <person name="Albert R."/>
            <person name="Binder M."/>
            <person name="Bloem J."/>
            <person name="Labutti K."/>
            <person name="Salamov A."/>
            <person name="Andreopoulos B."/>
            <person name="Baker S."/>
            <person name="Barry K."/>
            <person name="Bills G."/>
            <person name="Bluhm B."/>
            <person name="Cannon C."/>
            <person name="Castanera R."/>
            <person name="Culley D."/>
            <person name="Daum C."/>
            <person name="Ezra D."/>
            <person name="Gonzalez J."/>
            <person name="Henrissat B."/>
            <person name="Kuo A."/>
            <person name="Liang C."/>
            <person name="Lipzen A."/>
            <person name="Lutzoni F."/>
            <person name="Magnuson J."/>
            <person name="Mondo S."/>
            <person name="Nolan M."/>
            <person name="Ohm R."/>
            <person name="Pangilinan J."/>
            <person name="Park H.-J."/>
            <person name="Ramirez L."/>
            <person name="Alfaro M."/>
            <person name="Sun H."/>
            <person name="Tritt A."/>
            <person name="Yoshinaga Y."/>
            <person name="Zwiers L.-H."/>
            <person name="Turgeon B."/>
            <person name="Goodwin S."/>
            <person name="Spatafora J."/>
            <person name="Crous P."/>
            <person name="Grigoriev I."/>
        </authorList>
    </citation>
    <scope>NUCLEOTIDE SEQUENCE</scope>
    <source>
        <strain evidence="7">CBS 101060</strain>
    </source>
</reference>
<feature type="transmembrane region" description="Helical" evidence="5">
    <location>
        <begin position="180"/>
        <end position="203"/>
    </location>
</feature>
<feature type="transmembrane region" description="Helical" evidence="5">
    <location>
        <begin position="117"/>
        <end position="136"/>
    </location>
</feature>
<evidence type="ECO:0000256" key="4">
    <source>
        <dbReference type="ARBA" id="ARBA00023136"/>
    </source>
</evidence>
<keyword evidence="3 5" id="KW-1133">Transmembrane helix</keyword>